<evidence type="ECO:0000256" key="2">
    <source>
        <dbReference type="ARBA" id="ARBA00022679"/>
    </source>
</evidence>
<reference evidence="3" key="2">
    <citation type="submission" date="2020-09" db="EMBL/GenBank/DDBJ databases">
        <authorList>
            <person name="Sun Q."/>
            <person name="Zhou Y."/>
        </authorList>
    </citation>
    <scope>NUCLEOTIDE SEQUENCE</scope>
    <source>
        <strain evidence="3">CGMCC 1.15966</strain>
    </source>
</reference>
<comment type="caution">
    <text evidence="3">The sequence shown here is derived from an EMBL/GenBank/DDBJ whole genome shotgun (WGS) entry which is preliminary data.</text>
</comment>
<dbReference type="InterPro" id="IPR015424">
    <property type="entry name" value="PyrdxlP-dep_Trfase"/>
</dbReference>
<keyword evidence="4" id="KW-1185">Reference proteome</keyword>
<organism evidence="3 4">
    <name type="scientific">Sphingobacterium cellulitidis</name>
    <dbReference type="NCBI Taxonomy" id="1768011"/>
    <lineage>
        <taxon>Bacteria</taxon>
        <taxon>Pseudomonadati</taxon>
        <taxon>Bacteroidota</taxon>
        <taxon>Sphingobacteriia</taxon>
        <taxon>Sphingobacteriales</taxon>
        <taxon>Sphingobacteriaceae</taxon>
        <taxon>Sphingobacterium</taxon>
    </lineage>
</organism>
<keyword evidence="2" id="KW-0808">Transferase</keyword>
<dbReference type="Gene3D" id="3.90.1150.10">
    <property type="entry name" value="Aspartate Aminotransferase, domain 1"/>
    <property type="match status" value="1"/>
</dbReference>
<dbReference type="InterPro" id="IPR050087">
    <property type="entry name" value="AON_synthase_class-II"/>
</dbReference>
<gene>
    <name evidence="3" type="primary">bioF</name>
    <name evidence="3" type="ORF">GCM10011516_09270</name>
</gene>
<evidence type="ECO:0000313" key="4">
    <source>
        <dbReference type="Proteomes" id="UP000614460"/>
    </source>
</evidence>
<dbReference type="GO" id="GO:0016740">
    <property type="term" value="F:transferase activity"/>
    <property type="evidence" value="ECO:0007669"/>
    <property type="project" value="UniProtKB-KW"/>
</dbReference>
<dbReference type="SUPFAM" id="SSF53383">
    <property type="entry name" value="PLP-dependent transferases"/>
    <property type="match status" value="1"/>
</dbReference>
<dbReference type="PANTHER" id="PTHR13693">
    <property type="entry name" value="CLASS II AMINOTRANSFERASE/8-AMINO-7-OXONONANOATE SYNTHASE"/>
    <property type="match status" value="1"/>
</dbReference>
<dbReference type="EMBL" id="BMKM01000001">
    <property type="protein sequence ID" value="GGE13562.1"/>
    <property type="molecule type" value="Genomic_DNA"/>
</dbReference>
<dbReference type="Proteomes" id="UP000614460">
    <property type="component" value="Unassembled WGS sequence"/>
</dbReference>
<dbReference type="RefSeq" id="WP_182497654.1">
    <property type="nucleotide sequence ID" value="NZ_BMKM01000001.1"/>
</dbReference>
<evidence type="ECO:0000256" key="1">
    <source>
        <dbReference type="ARBA" id="ARBA00001933"/>
    </source>
</evidence>
<reference evidence="3" key="1">
    <citation type="journal article" date="2014" name="Int. J. Syst. Evol. Microbiol.">
        <title>Complete genome sequence of Corynebacterium casei LMG S-19264T (=DSM 44701T), isolated from a smear-ripened cheese.</title>
        <authorList>
            <consortium name="US DOE Joint Genome Institute (JGI-PGF)"/>
            <person name="Walter F."/>
            <person name="Albersmeier A."/>
            <person name="Kalinowski J."/>
            <person name="Ruckert C."/>
        </authorList>
    </citation>
    <scope>NUCLEOTIDE SEQUENCE</scope>
    <source>
        <strain evidence="3">CGMCC 1.15966</strain>
    </source>
</reference>
<dbReference type="Gene3D" id="3.40.640.10">
    <property type="entry name" value="Type I PLP-dependent aspartate aminotransferase-like (Major domain)"/>
    <property type="match status" value="1"/>
</dbReference>
<comment type="cofactor">
    <cofactor evidence="1">
        <name>pyridoxal 5'-phosphate</name>
        <dbReference type="ChEBI" id="CHEBI:597326"/>
    </cofactor>
</comment>
<name>A0A8H9FYH1_9SPHI</name>
<dbReference type="InterPro" id="IPR015422">
    <property type="entry name" value="PyrdxlP-dep_Trfase_small"/>
</dbReference>
<sequence>MTSFRNLNQTTGRIISLDNAEYLFFGGTAYLGLLANPEYIELYKQGIDRYGLNNGTSRTNNVQLGIYKEAEDHLAKRFVFESAALLSSGYLAGQATVRALTKGKSVLYAPGSHPALWLQDSPLQEGDFDQWILNTIDFINNTNQEEFVVISNCIDNLTPQQFDFSPFKNLNANKRVTLILDDSHGIAILKKDGISTELSELKRPNIEIVVLASLAKGLGTDAGLVLGSKEIINEIKKHPIYNGASPTAPAAFYALMEGANLYEEAFDKMQSNTRLLAEMVTNTNLSHIENFPVFSSKNPELYKHLLQKKILISSFPYPLATSPLLNRIVISALHTEHDVRHLGEILCSESSLIL</sequence>
<proteinExistence type="predicted"/>
<dbReference type="PANTHER" id="PTHR13693:SF3">
    <property type="entry name" value="LD36009P"/>
    <property type="match status" value="1"/>
</dbReference>
<evidence type="ECO:0000313" key="3">
    <source>
        <dbReference type="EMBL" id="GGE13562.1"/>
    </source>
</evidence>
<protein>
    <submittedName>
        <fullName evidence="3">8-amino-7-oxononanoate synthase</fullName>
    </submittedName>
</protein>
<dbReference type="InterPro" id="IPR015421">
    <property type="entry name" value="PyrdxlP-dep_Trfase_major"/>
</dbReference>
<accession>A0A8H9FYH1</accession>
<dbReference type="AlphaFoldDB" id="A0A8H9FYH1"/>